<keyword evidence="2" id="KW-1133">Transmembrane helix</keyword>
<evidence type="ECO:0000256" key="1">
    <source>
        <dbReference type="SAM" id="MobiDB-lite"/>
    </source>
</evidence>
<keyword evidence="2" id="KW-0472">Membrane</keyword>
<keyword evidence="4" id="KW-1185">Reference proteome</keyword>
<comment type="caution">
    <text evidence="3">The sequence shown here is derived from an EMBL/GenBank/DDBJ whole genome shotgun (WGS) entry which is preliminary data.</text>
</comment>
<dbReference type="EMBL" id="BFEA01000093">
    <property type="protein sequence ID" value="GBG67895.1"/>
    <property type="molecule type" value="Genomic_DNA"/>
</dbReference>
<accession>A0A388KCW7</accession>
<organism evidence="3 4">
    <name type="scientific">Chara braunii</name>
    <name type="common">Braun's stonewort</name>
    <dbReference type="NCBI Taxonomy" id="69332"/>
    <lineage>
        <taxon>Eukaryota</taxon>
        <taxon>Viridiplantae</taxon>
        <taxon>Streptophyta</taxon>
        <taxon>Charophyceae</taxon>
        <taxon>Charales</taxon>
        <taxon>Characeae</taxon>
        <taxon>Chara</taxon>
    </lineage>
</organism>
<dbReference type="AlphaFoldDB" id="A0A388KCW7"/>
<feature type="region of interest" description="Disordered" evidence="1">
    <location>
        <begin position="213"/>
        <end position="236"/>
    </location>
</feature>
<reference evidence="3 4" key="1">
    <citation type="journal article" date="2018" name="Cell">
        <title>The Chara Genome: Secondary Complexity and Implications for Plant Terrestrialization.</title>
        <authorList>
            <person name="Nishiyama T."/>
            <person name="Sakayama H."/>
            <person name="Vries J.D."/>
            <person name="Buschmann H."/>
            <person name="Saint-Marcoux D."/>
            <person name="Ullrich K.K."/>
            <person name="Haas F.B."/>
            <person name="Vanderstraeten L."/>
            <person name="Becker D."/>
            <person name="Lang D."/>
            <person name="Vosolsobe S."/>
            <person name="Rombauts S."/>
            <person name="Wilhelmsson P.K.I."/>
            <person name="Janitza P."/>
            <person name="Kern R."/>
            <person name="Heyl A."/>
            <person name="Rumpler F."/>
            <person name="Villalobos L.I.A.C."/>
            <person name="Clay J.M."/>
            <person name="Skokan R."/>
            <person name="Toyoda A."/>
            <person name="Suzuki Y."/>
            <person name="Kagoshima H."/>
            <person name="Schijlen E."/>
            <person name="Tajeshwar N."/>
            <person name="Catarino B."/>
            <person name="Hetherington A.J."/>
            <person name="Saltykova A."/>
            <person name="Bonnot C."/>
            <person name="Breuninger H."/>
            <person name="Symeonidi A."/>
            <person name="Radhakrishnan G.V."/>
            <person name="Van Nieuwerburgh F."/>
            <person name="Deforce D."/>
            <person name="Chang C."/>
            <person name="Karol K.G."/>
            <person name="Hedrich R."/>
            <person name="Ulvskov P."/>
            <person name="Glockner G."/>
            <person name="Delwiche C.F."/>
            <person name="Petrasek J."/>
            <person name="Van de Peer Y."/>
            <person name="Friml J."/>
            <person name="Beilby M."/>
            <person name="Dolan L."/>
            <person name="Kohara Y."/>
            <person name="Sugano S."/>
            <person name="Fujiyama A."/>
            <person name="Delaux P.-M."/>
            <person name="Quint M."/>
            <person name="TheiBen G."/>
            <person name="Hagemann M."/>
            <person name="Harholt J."/>
            <person name="Dunand C."/>
            <person name="Zachgo S."/>
            <person name="Langdale J."/>
            <person name="Maumus F."/>
            <person name="Straeten D.V.D."/>
            <person name="Gould S.B."/>
            <person name="Rensing S.A."/>
        </authorList>
    </citation>
    <scope>NUCLEOTIDE SEQUENCE [LARGE SCALE GENOMIC DNA]</scope>
    <source>
        <strain evidence="3 4">S276</strain>
    </source>
</reference>
<evidence type="ECO:0000313" key="4">
    <source>
        <dbReference type="Proteomes" id="UP000265515"/>
    </source>
</evidence>
<evidence type="ECO:0000313" key="3">
    <source>
        <dbReference type="EMBL" id="GBG67895.1"/>
    </source>
</evidence>
<gene>
    <name evidence="3" type="ORF">CBR_g1014</name>
</gene>
<dbReference type="Proteomes" id="UP000265515">
    <property type="component" value="Unassembled WGS sequence"/>
</dbReference>
<feature type="region of interest" description="Disordered" evidence="1">
    <location>
        <begin position="302"/>
        <end position="321"/>
    </location>
</feature>
<evidence type="ECO:0000256" key="2">
    <source>
        <dbReference type="SAM" id="Phobius"/>
    </source>
</evidence>
<proteinExistence type="predicted"/>
<protein>
    <submittedName>
        <fullName evidence="3">Uncharacterized protein</fullName>
    </submittedName>
</protein>
<name>A0A388KCW7_CHABU</name>
<keyword evidence="2" id="KW-0812">Transmembrane</keyword>
<sequence length="359" mass="38934">MAKVSDYVCGLASSSTAATCHSLGARNESGGRRAATAGLSNSRRQRTWGPRENRVFDECLWSADRRGAESVTRGVQTKPARLACGVLETGSRRRKGGVKPAGTAVSCRSERWRKGEASIHVESGGSLCAKIGWRRRDRRWPGQHGVLAVLLVGNSGAAGVDGRRSSRETTMSHQGVFSFPRAAEAARADVATVDSLQAEPKLVSSRWVPRVFSRSSCSSSGSSSGRRATFRKDECSHDAVSPVYPGDCAVIGQEFTIASRQVALRSRHVELRSGHVALRSGHVALRSRHLARARENGIDGQEGADAHIDQKRMGPPQNEPTADTVMDTMAIVFSMTFVVWFFFLLVATDIIHVPFIHLQ</sequence>
<feature type="transmembrane region" description="Helical" evidence="2">
    <location>
        <begin position="329"/>
        <end position="351"/>
    </location>
</feature>
<feature type="compositionally biased region" description="Low complexity" evidence="1">
    <location>
        <begin position="213"/>
        <end position="227"/>
    </location>
</feature>
<dbReference type="Gramene" id="GBG67895">
    <property type="protein sequence ID" value="GBG67895"/>
    <property type="gene ID" value="CBR_g1014"/>
</dbReference>